<dbReference type="EMBL" id="JASHIF010000011">
    <property type="protein sequence ID" value="MDI9860360.1"/>
    <property type="molecule type" value="Genomic_DNA"/>
</dbReference>
<accession>A0ABT6Y9W6</accession>
<proteinExistence type="predicted"/>
<feature type="transmembrane region" description="Helical" evidence="1">
    <location>
        <begin position="85"/>
        <end position="109"/>
    </location>
</feature>
<evidence type="ECO:0000256" key="1">
    <source>
        <dbReference type="SAM" id="Phobius"/>
    </source>
</evidence>
<evidence type="ECO:0000313" key="3">
    <source>
        <dbReference type="Proteomes" id="UP001236507"/>
    </source>
</evidence>
<feature type="transmembrane region" description="Helical" evidence="1">
    <location>
        <begin position="44"/>
        <end position="65"/>
    </location>
</feature>
<comment type="caution">
    <text evidence="2">The sequence shown here is derived from an EMBL/GenBank/DDBJ whole genome shotgun (WGS) entry which is preliminary data.</text>
</comment>
<keyword evidence="1" id="KW-1133">Transmembrane helix</keyword>
<name>A0ABT6Y9W6_9BACT</name>
<gene>
    <name evidence="2" type="ORF">QM524_14200</name>
</gene>
<evidence type="ECO:0000313" key="2">
    <source>
        <dbReference type="EMBL" id="MDI9860360.1"/>
    </source>
</evidence>
<keyword evidence="1" id="KW-0812">Transmembrane</keyword>
<feature type="transmembrane region" description="Helical" evidence="1">
    <location>
        <begin position="121"/>
        <end position="141"/>
    </location>
</feature>
<feature type="transmembrane region" description="Helical" evidence="1">
    <location>
        <begin position="12"/>
        <end position="32"/>
    </location>
</feature>
<dbReference type="Proteomes" id="UP001236507">
    <property type="component" value="Unassembled WGS sequence"/>
</dbReference>
<protein>
    <submittedName>
        <fullName evidence="2">Cytochrome B</fullName>
    </submittedName>
</protein>
<reference evidence="2 3" key="1">
    <citation type="submission" date="2023-05" db="EMBL/GenBank/DDBJ databases">
        <title>Novel species of genus Flectobacillus isolated from stream in China.</title>
        <authorList>
            <person name="Lu H."/>
        </authorList>
    </citation>
    <scope>NUCLEOTIDE SEQUENCE [LARGE SCALE GENOMIC DNA]</scope>
    <source>
        <strain evidence="2 3">KCTC 42575</strain>
    </source>
</reference>
<dbReference type="RefSeq" id="WP_095166143.1">
    <property type="nucleotide sequence ID" value="NZ_JASHIF010000011.1"/>
</dbReference>
<keyword evidence="1" id="KW-0472">Membrane</keyword>
<sequence length="145" mass="16180">MYEILVTSHSYLRWLVLMLGLATTISAIMGKTSKAQFSDGDRKLGLFFMISCHTQLLLGLVLYFVSPFGAKAFEMGMKEVMGNAFYRKIAVEHVFTMIIAIVLITVGHSKNKRETSDAKRFNNALIFFGLGLLLILAGIPWNKAV</sequence>
<organism evidence="2 3">
    <name type="scientific">Flectobacillus roseus</name>
    <dbReference type="NCBI Taxonomy" id="502259"/>
    <lineage>
        <taxon>Bacteria</taxon>
        <taxon>Pseudomonadati</taxon>
        <taxon>Bacteroidota</taxon>
        <taxon>Cytophagia</taxon>
        <taxon>Cytophagales</taxon>
        <taxon>Flectobacillaceae</taxon>
        <taxon>Flectobacillus</taxon>
    </lineage>
</organism>
<keyword evidence="3" id="KW-1185">Reference proteome</keyword>